<dbReference type="AlphaFoldDB" id="A0A1T4YMZ9"/>
<feature type="transmembrane region" description="Helical" evidence="1">
    <location>
        <begin position="32"/>
        <end position="50"/>
    </location>
</feature>
<evidence type="ECO:0000313" key="3">
    <source>
        <dbReference type="Proteomes" id="UP000191040"/>
    </source>
</evidence>
<evidence type="ECO:0000313" key="2">
    <source>
        <dbReference type="EMBL" id="SKB02645.1"/>
    </source>
</evidence>
<name>A0A1T4YMZ9_9ACTN</name>
<gene>
    <name evidence="2" type="ORF">SAMN06295964_0006</name>
</gene>
<dbReference type="EMBL" id="LT796768">
    <property type="protein sequence ID" value="SKB02645.1"/>
    <property type="molecule type" value="Genomic_DNA"/>
</dbReference>
<accession>A0A1T4YMZ9</accession>
<keyword evidence="3" id="KW-1185">Reference proteome</keyword>
<reference evidence="3" key="1">
    <citation type="submission" date="2017-02" db="EMBL/GenBank/DDBJ databases">
        <authorList>
            <person name="Varghese N."/>
            <person name="Submissions S."/>
        </authorList>
    </citation>
    <scope>NUCLEOTIDE SEQUENCE [LARGE SCALE GENOMIC DNA]</scope>
    <source>
        <strain evidence="3">9H-4</strain>
    </source>
</reference>
<keyword evidence="1" id="KW-1133">Transmembrane helix</keyword>
<proteinExistence type="predicted"/>
<organism evidence="2 3">
    <name type="scientific">Aeromicrobium choanae</name>
    <dbReference type="NCBI Taxonomy" id="1736691"/>
    <lineage>
        <taxon>Bacteria</taxon>
        <taxon>Bacillati</taxon>
        <taxon>Actinomycetota</taxon>
        <taxon>Actinomycetes</taxon>
        <taxon>Propionibacteriales</taxon>
        <taxon>Nocardioidaceae</taxon>
        <taxon>Aeromicrobium</taxon>
    </lineage>
</organism>
<keyword evidence="1" id="KW-0472">Membrane</keyword>
<sequence length="89" mass="9435">MTSQVILGLAWAAAAIAAGSAALTLRDPLPRVSFGLTALLTGYLAWVALGPSADEELVYPFTALRLFPVVAILYVLAFWAVVRTERSAT</sequence>
<feature type="transmembrane region" description="Helical" evidence="1">
    <location>
        <begin position="62"/>
        <end position="82"/>
    </location>
</feature>
<dbReference type="Proteomes" id="UP000191040">
    <property type="component" value="Chromosome I"/>
</dbReference>
<protein>
    <submittedName>
        <fullName evidence="2">Uncharacterized protein</fullName>
    </submittedName>
</protein>
<evidence type="ECO:0000256" key="1">
    <source>
        <dbReference type="SAM" id="Phobius"/>
    </source>
</evidence>
<keyword evidence="1" id="KW-0812">Transmembrane</keyword>